<dbReference type="InterPro" id="IPR000639">
    <property type="entry name" value="Epox_hydrolase-like"/>
</dbReference>
<dbReference type="InterPro" id="IPR000073">
    <property type="entry name" value="AB_hydrolase_1"/>
</dbReference>
<feature type="domain" description="Photolyase/cryptochrome alpha/beta" evidence="1">
    <location>
        <begin position="104"/>
        <end position="230"/>
    </location>
</feature>
<keyword evidence="3" id="KW-1185">Reference proteome</keyword>
<dbReference type="PRINTS" id="PR00111">
    <property type="entry name" value="ABHYDROLASE"/>
</dbReference>
<accession>A0ABP1B4Q9</accession>
<dbReference type="Pfam" id="PF12697">
    <property type="entry name" value="Abhydrolase_6"/>
    <property type="match status" value="1"/>
</dbReference>
<evidence type="ECO:0000313" key="3">
    <source>
        <dbReference type="Proteomes" id="UP001497522"/>
    </source>
</evidence>
<dbReference type="Gene3D" id="3.40.50.620">
    <property type="entry name" value="HUPs"/>
    <property type="match status" value="1"/>
</dbReference>
<dbReference type="SUPFAM" id="SSF53474">
    <property type="entry name" value="alpha/beta-Hydrolases"/>
    <property type="match status" value="1"/>
</dbReference>
<dbReference type="InterPro" id="IPR029058">
    <property type="entry name" value="AB_hydrolase_fold"/>
</dbReference>
<evidence type="ECO:0000259" key="1">
    <source>
        <dbReference type="PROSITE" id="PS51645"/>
    </source>
</evidence>
<dbReference type="InterPro" id="IPR006050">
    <property type="entry name" value="DNA_photolyase_N"/>
</dbReference>
<evidence type="ECO:0000313" key="2">
    <source>
        <dbReference type="EMBL" id="CAK9869972.1"/>
    </source>
</evidence>
<gene>
    <name evidence="2" type="ORF">CSSPJE1EN2_LOCUS12709</name>
</gene>
<dbReference type="InterPro" id="IPR036155">
    <property type="entry name" value="Crypto/Photolyase_N_sf"/>
</dbReference>
<sequence length="805" mass="89496">MEVGGCLLHPVIGVQKLDKRILGFFSLTPISSKQQLPSAGSSFLHFQRVPSVYGTGVSQKRDRLGGARLFIPAIRCDATGKNSSTHGLASSSAAAAAAASCRKTVAIVWFKHDLRVDDHPGLAAAAEYEQVLPLFIFDPQVCTGWSKEQLEGLFDAVADLKLSLQTRGSDLVILTGSTKDILFTLAQKVGATSIITEEEEESKWQKLVASVMSSLSALDLGLQQWRASLYDTEKVEEIPDSYKEFQRLRLPILHPLDPPISLPVLPKDIDPGVLPNYSEFSDSVHGVWGGNPQWEILQVAQEQSAESLLPQKKTSQTNKVESTQNGPLKELMDWREKYILESNYASSDKRTQGGEFMEEEIHAKYVIRGGATGASNILNGYLRFLEPTGRDDWKAVYEHIWNMEKKPGASFRALFGSTLALGTLSRRRVLYEALKYEKERNGGRLSPFGFSTFTVAAAVGDVKSIEWSETLHRKSLAQGSVRGFKVTAWQWRGYHTQYTMMGDKGPAVVLVHGFGAFWEHYRDNIRGLAEKGYRVWALTMVGFGRSEKPNITYTELLWAEQLRDFIVEVVGEPVILAGNSIGGYMTTIVAGLWPSLVTGLVLLNTAGRVIPDYKALTYNKPKEKSVIAKPFSQLLMLYLQTFSDRLLTRCYPNNASRVDDWLRNEVKRASYDPGSTRVLESCLLLRPPLPLNYFLDRFVGRVLVIQGKHDPLQKNSNRAPMLQANCTNVSVAYLDAGHCPHDEIPDEVNGLIHDFVWSSEIASSDDSVVVTNREDTLPADAVDIIKEGVRIINEDILSSPLSKKK</sequence>
<dbReference type="Gene3D" id="3.40.50.1820">
    <property type="entry name" value="alpha/beta hydrolase"/>
    <property type="match status" value="1"/>
</dbReference>
<dbReference type="SUPFAM" id="SSF52425">
    <property type="entry name" value="Cryptochrome/photolyase, N-terminal domain"/>
    <property type="match status" value="1"/>
</dbReference>
<organism evidence="2 3">
    <name type="scientific">Sphagnum jensenii</name>
    <dbReference type="NCBI Taxonomy" id="128206"/>
    <lineage>
        <taxon>Eukaryota</taxon>
        <taxon>Viridiplantae</taxon>
        <taxon>Streptophyta</taxon>
        <taxon>Embryophyta</taxon>
        <taxon>Bryophyta</taxon>
        <taxon>Sphagnophytina</taxon>
        <taxon>Sphagnopsida</taxon>
        <taxon>Sphagnales</taxon>
        <taxon>Sphagnaceae</taxon>
        <taxon>Sphagnum</taxon>
    </lineage>
</organism>
<name>A0ABP1B4Q9_9BRYO</name>
<protein>
    <recommendedName>
        <fullName evidence="1">Photolyase/cryptochrome alpha/beta domain-containing protein</fullName>
    </recommendedName>
</protein>
<dbReference type="Pfam" id="PF00875">
    <property type="entry name" value="DNA_photolyase"/>
    <property type="match status" value="1"/>
</dbReference>
<dbReference type="PANTHER" id="PTHR47832">
    <property type="entry name" value="DNA PHOTOLYASE"/>
    <property type="match status" value="1"/>
</dbReference>
<dbReference type="InterPro" id="IPR014729">
    <property type="entry name" value="Rossmann-like_a/b/a_fold"/>
</dbReference>
<reference evidence="2" key="1">
    <citation type="submission" date="2024-03" db="EMBL/GenBank/DDBJ databases">
        <authorList>
            <consortium name="ELIXIR-Norway"/>
            <consortium name="Elixir Norway"/>
        </authorList>
    </citation>
    <scope>NUCLEOTIDE SEQUENCE</scope>
</reference>
<dbReference type="PANTHER" id="PTHR47832:SF1">
    <property type="entry name" value="DNA PHOTOLYASE"/>
    <property type="match status" value="1"/>
</dbReference>
<dbReference type="PROSITE" id="PS51645">
    <property type="entry name" value="PHR_CRY_ALPHA_BETA"/>
    <property type="match status" value="1"/>
</dbReference>
<dbReference type="EMBL" id="OZ023720">
    <property type="protein sequence ID" value="CAK9869972.1"/>
    <property type="molecule type" value="Genomic_DNA"/>
</dbReference>
<dbReference type="Proteomes" id="UP001497522">
    <property type="component" value="Chromosome 19"/>
</dbReference>
<proteinExistence type="predicted"/>
<dbReference type="PRINTS" id="PR00412">
    <property type="entry name" value="EPOXHYDRLASE"/>
</dbReference>